<dbReference type="InterPro" id="IPR008906">
    <property type="entry name" value="HATC_C_dom"/>
</dbReference>
<feature type="region of interest" description="Disordered" evidence="1">
    <location>
        <begin position="81"/>
        <end position="109"/>
    </location>
</feature>
<dbReference type="PANTHER" id="PTHR46481">
    <property type="entry name" value="ZINC FINGER BED DOMAIN-CONTAINING PROTEIN 4"/>
    <property type="match status" value="1"/>
</dbReference>
<reference evidence="3 4" key="1">
    <citation type="submission" date="2024-06" db="EMBL/GenBank/DDBJ databases">
        <authorList>
            <person name="Pan Q."/>
            <person name="Wen M."/>
            <person name="Jouanno E."/>
            <person name="Zahm M."/>
            <person name="Klopp C."/>
            <person name="Cabau C."/>
            <person name="Louis A."/>
            <person name="Berthelot C."/>
            <person name="Parey E."/>
            <person name="Roest Crollius H."/>
            <person name="Montfort J."/>
            <person name="Robinson-Rechavi M."/>
            <person name="Bouchez O."/>
            <person name="Lampietro C."/>
            <person name="Lopez Roques C."/>
            <person name="Donnadieu C."/>
            <person name="Postlethwait J."/>
            <person name="Bobe J."/>
            <person name="Verreycken H."/>
            <person name="Guiguen Y."/>
        </authorList>
    </citation>
    <scope>NUCLEOTIDE SEQUENCE [LARGE SCALE GENOMIC DNA]</scope>
    <source>
        <strain evidence="3">Up_M1</strain>
        <tissue evidence="3">Testis</tissue>
    </source>
</reference>
<feature type="compositionally biased region" description="Acidic residues" evidence="1">
    <location>
        <begin position="94"/>
        <end position="103"/>
    </location>
</feature>
<evidence type="ECO:0000313" key="3">
    <source>
        <dbReference type="EMBL" id="KAL0984740.1"/>
    </source>
</evidence>
<evidence type="ECO:0000256" key="1">
    <source>
        <dbReference type="SAM" id="MobiDB-lite"/>
    </source>
</evidence>
<dbReference type="PANTHER" id="PTHR46481:SF9">
    <property type="entry name" value="ZINC FINGER BED DOMAIN-CONTAINING PROTEIN 1-LIKE"/>
    <property type="match status" value="1"/>
</dbReference>
<accession>A0ABD0WWB3</accession>
<dbReference type="InterPro" id="IPR012337">
    <property type="entry name" value="RNaseH-like_sf"/>
</dbReference>
<name>A0ABD0WWB3_UMBPY</name>
<keyword evidence="4" id="KW-1185">Reference proteome</keyword>
<dbReference type="Pfam" id="PF05699">
    <property type="entry name" value="Dimer_Tnp_hAT"/>
    <property type="match status" value="1"/>
</dbReference>
<dbReference type="SUPFAM" id="SSF53098">
    <property type="entry name" value="Ribonuclease H-like"/>
    <property type="match status" value="1"/>
</dbReference>
<sequence>MLILDVRTRWNSLYLMMERFCEQFPALQAAAIHQRFKLKADDIQAFLEEATLLDPRFKSNMDRDEIWDRVRSSAMAAIEKLSEPRETHVHAEEEEREEDEDENYTPPVKQKKRTALEEFFEEEDSKLLSTQQQPPVSIAQRVEQVIQLYRSLPPIPTKDSASFWWWKKSDALPVLSALAEKYLCVQASSTPSERVFSTAGDTLSPERSRILPERANMTIFLHKNC</sequence>
<protein>
    <recommendedName>
        <fullName evidence="2">HAT C-terminal dimerisation domain-containing protein</fullName>
    </recommendedName>
</protein>
<dbReference type="InterPro" id="IPR052035">
    <property type="entry name" value="ZnF_BED_domain_contain"/>
</dbReference>
<evidence type="ECO:0000259" key="2">
    <source>
        <dbReference type="Pfam" id="PF05699"/>
    </source>
</evidence>
<comment type="caution">
    <text evidence="3">The sequence shown here is derived from an EMBL/GenBank/DDBJ whole genome shotgun (WGS) entry which is preliminary data.</text>
</comment>
<evidence type="ECO:0000313" key="4">
    <source>
        <dbReference type="Proteomes" id="UP001557470"/>
    </source>
</evidence>
<organism evidence="3 4">
    <name type="scientific">Umbra pygmaea</name>
    <name type="common">Eastern mudminnow</name>
    <dbReference type="NCBI Taxonomy" id="75934"/>
    <lineage>
        <taxon>Eukaryota</taxon>
        <taxon>Metazoa</taxon>
        <taxon>Chordata</taxon>
        <taxon>Craniata</taxon>
        <taxon>Vertebrata</taxon>
        <taxon>Euteleostomi</taxon>
        <taxon>Actinopterygii</taxon>
        <taxon>Neopterygii</taxon>
        <taxon>Teleostei</taxon>
        <taxon>Protacanthopterygii</taxon>
        <taxon>Esociformes</taxon>
        <taxon>Umbridae</taxon>
        <taxon>Umbra</taxon>
    </lineage>
</organism>
<dbReference type="EMBL" id="JAGEUA010000004">
    <property type="protein sequence ID" value="KAL0984740.1"/>
    <property type="molecule type" value="Genomic_DNA"/>
</dbReference>
<dbReference type="AlphaFoldDB" id="A0ABD0WWB3"/>
<gene>
    <name evidence="3" type="ORF">UPYG_G00146110</name>
</gene>
<feature type="domain" description="HAT C-terminal dimerisation" evidence="2">
    <location>
        <begin position="164"/>
        <end position="224"/>
    </location>
</feature>
<proteinExistence type="predicted"/>
<feature type="compositionally biased region" description="Basic and acidic residues" evidence="1">
    <location>
        <begin position="81"/>
        <end position="93"/>
    </location>
</feature>
<dbReference type="Proteomes" id="UP001557470">
    <property type="component" value="Unassembled WGS sequence"/>
</dbReference>